<evidence type="ECO:0000313" key="2">
    <source>
        <dbReference type="Proteomes" id="UP001164929"/>
    </source>
</evidence>
<sequence>MEKGHLERLQVLPNQKVQNPSSRKCVSKIVQGNSSQLLANDMPFANCTCNFGYSAFFCYSSLEKTNFSQDHVGRLIILPNPFSMFIVFSPTCALWKKGLEDLSRYQSQNEPLIMKALLLSAYNSLFRSPSLSVSRSPNPNDA</sequence>
<accession>A0AAD6W7Z1</accession>
<dbReference type="Proteomes" id="UP001164929">
    <property type="component" value="Chromosome 3"/>
</dbReference>
<dbReference type="AlphaFoldDB" id="A0AAD6W7Z1"/>
<gene>
    <name evidence="1" type="ORF">NC653_007896</name>
</gene>
<name>A0AAD6W7Z1_9ROSI</name>
<keyword evidence="2" id="KW-1185">Reference proteome</keyword>
<organism evidence="1 2">
    <name type="scientific">Populus alba x Populus x berolinensis</name>
    <dbReference type="NCBI Taxonomy" id="444605"/>
    <lineage>
        <taxon>Eukaryota</taxon>
        <taxon>Viridiplantae</taxon>
        <taxon>Streptophyta</taxon>
        <taxon>Embryophyta</taxon>
        <taxon>Tracheophyta</taxon>
        <taxon>Spermatophyta</taxon>
        <taxon>Magnoliopsida</taxon>
        <taxon>eudicotyledons</taxon>
        <taxon>Gunneridae</taxon>
        <taxon>Pentapetalae</taxon>
        <taxon>rosids</taxon>
        <taxon>fabids</taxon>
        <taxon>Malpighiales</taxon>
        <taxon>Salicaceae</taxon>
        <taxon>Saliceae</taxon>
        <taxon>Populus</taxon>
    </lineage>
</organism>
<dbReference type="EMBL" id="JAQIZT010000003">
    <property type="protein sequence ID" value="KAJ7002543.1"/>
    <property type="molecule type" value="Genomic_DNA"/>
</dbReference>
<protein>
    <submittedName>
        <fullName evidence="1">Uncharacterized protein</fullName>
    </submittedName>
</protein>
<evidence type="ECO:0000313" key="1">
    <source>
        <dbReference type="EMBL" id="KAJ7002543.1"/>
    </source>
</evidence>
<reference evidence="1" key="1">
    <citation type="journal article" date="2023" name="Mol. Ecol. Resour.">
        <title>Chromosome-level genome assembly of a triploid poplar Populus alba 'Berolinensis'.</title>
        <authorList>
            <person name="Chen S."/>
            <person name="Yu Y."/>
            <person name="Wang X."/>
            <person name="Wang S."/>
            <person name="Zhang T."/>
            <person name="Zhou Y."/>
            <person name="He R."/>
            <person name="Meng N."/>
            <person name="Wang Y."/>
            <person name="Liu W."/>
            <person name="Liu Z."/>
            <person name="Liu J."/>
            <person name="Guo Q."/>
            <person name="Huang H."/>
            <person name="Sederoff R.R."/>
            <person name="Wang G."/>
            <person name="Qu G."/>
            <person name="Chen S."/>
        </authorList>
    </citation>
    <scope>NUCLEOTIDE SEQUENCE</scope>
    <source>
        <strain evidence="1">SC-2020</strain>
    </source>
</reference>
<comment type="caution">
    <text evidence="1">The sequence shown here is derived from an EMBL/GenBank/DDBJ whole genome shotgun (WGS) entry which is preliminary data.</text>
</comment>
<proteinExistence type="predicted"/>